<keyword evidence="7 8" id="KW-0326">Glycosidase</keyword>
<evidence type="ECO:0000256" key="1">
    <source>
        <dbReference type="ARBA" id="ARBA00001452"/>
    </source>
</evidence>
<evidence type="ECO:0000256" key="7">
    <source>
        <dbReference type="ARBA" id="ARBA00023295"/>
    </source>
</evidence>
<evidence type="ECO:0000256" key="2">
    <source>
        <dbReference type="ARBA" id="ARBA00009699"/>
    </source>
</evidence>
<dbReference type="GO" id="GO:0008496">
    <property type="term" value="F:mannan endo-1,6-alpha-mannosidase activity"/>
    <property type="evidence" value="ECO:0007669"/>
    <property type="project" value="UniProtKB-UniRule"/>
</dbReference>
<keyword evidence="6" id="KW-0325">Glycoprotein</keyword>
<dbReference type="EC" id="3.2.1.101" evidence="3 8"/>
<protein>
    <recommendedName>
        <fullName evidence="3 8">Mannan endo-1,6-alpha-mannosidase</fullName>
        <ecNumber evidence="3 8">3.2.1.101</ecNumber>
    </recommendedName>
</protein>
<keyword evidence="5 8" id="KW-0378">Hydrolase</keyword>
<evidence type="ECO:0000256" key="4">
    <source>
        <dbReference type="ARBA" id="ARBA00022729"/>
    </source>
</evidence>
<comment type="caution">
    <text evidence="10">The sequence shown here is derived from an EMBL/GenBank/DDBJ whole genome shotgun (WGS) entry which is preliminary data.</text>
</comment>
<evidence type="ECO:0000313" key="10">
    <source>
        <dbReference type="EMBL" id="KAJ4386309.1"/>
    </source>
</evidence>
<dbReference type="Gene3D" id="1.50.10.20">
    <property type="match status" value="1"/>
</dbReference>
<proteinExistence type="inferred from homology"/>
<dbReference type="Proteomes" id="UP001140453">
    <property type="component" value="Unassembled WGS sequence"/>
</dbReference>
<organism evidence="10 11">
    <name type="scientific">Gnomoniopsis smithogilvyi</name>
    <dbReference type="NCBI Taxonomy" id="1191159"/>
    <lineage>
        <taxon>Eukaryota</taxon>
        <taxon>Fungi</taxon>
        <taxon>Dikarya</taxon>
        <taxon>Ascomycota</taxon>
        <taxon>Pezizomycotina</taxon>
        <taxon>Sordariomycetes</taxon>
        <taxon>Sordariomycetidae</taxon>
        <taxon>Diaporthales</taxon>
        <taxon>Gnomoniaceae</taxon>
        <taxon>Gnomoniopsis</taxon>
    </lineage>
</organism>
<dbReference type="GO" id="GO:0016052">
    <property type="term" value="P:carbohydrate catabolic process"/>
    <property type="evidence" value="ECO:0007669"/>
    <property type="project" value="InterPro"/>
</dbReference>
<dbReference type="SUPFAM" id="SSF48208">
    <property type="entry name" value="Six-hairpin glycosidases"/>
    <property type="match status" value="1"/>
</dbReference>
<evidence type="ECO:0000256" key="3">
    <source>
        <dbReference type="ARBA" id="ARBA00012350"/>
    </source>
</evidence>
<evidence type="ECO:0000256" key="9">
    <source>
        <dbReference type="SAM" id="SignalP"/>
    </source>
</evidence>
<comment type="catalytic activity">
    <reaction evidence="1 8">
        <text>Random hydrolysis of (1-&gt;6)-alpha-D-mannosidic linkages in unbranched (1-&gt;6)-mannans.</text>
        <dbReference type="EC" id="3.2.1.101"/>
    </reaction>
</comment>
<evidence type="ECO:0000256" key="5">
    <source>
        <dbReference type="ARBA" id="ARBA00022801"/>
    </source>
</evidence>
<gene>
    <name evidence="10" type="primary">DCW1</name>
    <name evidence="10" type="ORF">N0V93_009202</name>
</gene>
<feature type="chain" id="PRO_5040856054" description="Mannan endo-1,6-alpha-mannosidase" evidence="9">
    <location>
        <begin position="26"/>
        <end position="425"/>
    </location>
</feature>
<evidence type="ECO:0000313" key="11">
    <source>
        <dbReference type="Proteomes" id="UP001140453"/>
    </source>
</evidence>
<feature type="signal peptide" evidence="9">
    <location>
        <begin position="1"/>
        <end position="25"/>
    </location>
</feature>
<dbReference type="InterPro" id="IPR008928">
    <property type="entry name" value="6-hairpin_glycosidase_sf"/>
</dbReference>
<dbReference type="GO" id="GO:0009272">
    <property type="term" value="P:fungal-type cell wall biogenesis"/>
    <property type="evidence" value="ECO:0007669"/>
    <property type="project" value="TreeGrafter"/>
</dbReference>
<dbReference type="InterPro" id="IPR014480">
    <property type="entry name" value="Mannan-1_6-alpha_mannosidase"/>
</dbReference>
<evidence type="ECO:0000256" key="8">
    <source>
        <dbReference type="PIRNR" id="PIRNR016302"/>
    </source>
</evidence>
<evidence type="ECO:0000256" key="6">
    <source>
        <dbReference type="ARBA" id="ARBA00023180"/>
    </source>
</evidence>
<name>A0A9W9CTK5_9PEZI</name>
<dbReference type="InterPro" id="IPR005198">
    <property type="entry name" value="Glyco_hydro_76"/>
</dbReference>
<keyword evidence="11" id="KW-1185">Reference proteome</keyword>
<keyword evidence="4 9" id="KW-0732">Signal</keyword>
<dbReference type="EMBL" id="JAPEVB010000006">
    <property type="protein sequence ID" value="KAJ4386309.1"/>
    <property type="molecule type" value="Genomic_DNA"/>
</dbReference>
<dbReference type="AlphaFoldDB" id="A0A9W9CTK5"/>
<accession>A0A9W9CTK5</accession>
<dbReference type="PIRSF" id="PIRSF016302">
    <property type="entry name" value="Man_a_manosd"/>
    <property type="match status" value="1"/>
</dbReference>
<sequence length="425" mass="45142">MARRLYISQASVLPLISLFASSTLAIDLNASSSSSVSSASQTIASSLFATYHNAASTAGDFTQPQPWYWWLSGSAWTAIMDYTVFTADTTYKADLLTALAENIGENNDFAPAAQASWEANDDQAYWLYSALTALEYDFDPIEPCAGAGTGANGTCANSWLSIASNVFNVYVNRWNADSATCGGGLKWQYNPSASGYTYKNSVTNGGFFQTAARLARYTGNTTYAEWAGKIWDWSTGVGYVSPNFNVYDGAGDEDTGNCTAINEDQWSYNVATYLHGAAHMYAYTGGDAAWEARVQGLVGAANATFFSPPSGNATGVMYEQNCELTSSCTIDQTSFKSSLARWMGKTAVLVPSVKDDIMALLATSAKSAAASCTDGTSGNVTCGMKWWTADGFDGYSDFGSMLSALEVVQSLLVTGAPELATLASS</sequence>
<reference evidence="10" key="1">
    <citation type="submission" date="2022-10" db="EMBL/GenBank/DDBJ databases">
        <title>Tapping the CABI collections for fungal endophytes: first genome assemblies for Collariella, Neodidymelliopsis, Ascochyta clinopodiicola, Didymella pomorum, Didymosphaeria variabile, Neocosmospora piperis and Neocucurbitaria cava.</title>
        <authorList>
            <person name="Hill R."/>
        </authorList>
    </citation>
    <scope>NUCLEOTIDE SEQUENCE</scope>
    <source>
        <strain evidence="10">IMI 355082</strain>
    </source>
</reference>
<dbReference type="OrthoDB" id="4187847at2759"/>
<dbReference type="PANTHER" id="PTHR12145:SF36">
    <property type="entry name" value="MANNAN ENDO-1,6-ALPHA-MANNOSIDASE DCW1"/>
    <property type="match status" value="1"/>
</dbReference>
<dbReference type="PANTHER" id="PTHR12145">
    <property type="entry name" value="MANNAN ENDO-1,6-ALPHA-MANNOSIDASE DCW1"/>
    <property type="match status" value="1"/>
</dbReference>
<dbReference type="Pfam" id="PF03663">
    <property type="entry name" value="Glyco_hydro_76"/>
    <property type="match status" value="1"/>
</dbReference>
<comment type="similarity">
    <text evidence="2 8">Belongs to the glycosyl hydrolase 76 family.</text>
</comment>